<dbReference type="Proteomes" id="UP000018468">
    <property type="component" value="Linkage group LG2"/>
</dbReference>
<keyword evidence="4" id="KW-0539">Nucleus</keyword>
<feature type="compositionally biased region" description="Basic and acidic residues" evidence="5">
    <location>
        <begin position="753"/>
        <end position="774"/>
    </location>
</feature>
<dbReference type="Pfam" id="PF05110">
    <property type="entry name" value="AF-4"/>
    <property type="match status" value="1"/>
</dbReference>
<reference evidence="7" key="2">
    <citation type="submission" date="2025-08" db="UniProtKB">
        <authorList>
            <consortium name="Ensembl"/>
        </authorList>
    </citation>
    <scope>IDENTIFICATION</scope>
</reference>
<keyword evidence="3" id="KW-0597">Phosphoprotein</keyword>
<feature type="region of interest" description="Disordered" evidence="5">
    <location>
        <begin position="33"/>
        <end position="254"/>
    </location>
</feature>
<feature type="compositionally biased region" description="Basic and acidic residues" evidence="5">
    <location>
        <begin position="565"/>
        <end position="588"/>
    </location>
</feature>
<feature type="compositionally biased region" description="Low complexity" evidence="5">
    <location>
        <begin position="408"/>
        <end position="434"/>
    </location>
</feature>
<dbReference type="GeneTree" id="ENSGT00950000182974"/>
<comment type="subcellular location">
    <subcellularLocation>
        <location evidence="1">Nucleus</location>
    </subcellularLocation>
</comment>
<evidence type="ECO:0000256" key="4">
    <source>
        <dbReference type="ARBA" id="ARBA00023242"/>
    </source>
</evidence>
<feature type="region of interest" description="Disordered" evidence="5">
    <location>
        <begin position="1025"/>
        <end position="1071"/>
    </location>
</feature>
<evidence type="ECO:0000256" key="2">
    <source>
        <dbReference type="ARBA" id="ARBA00007354"/>
    </source>
</evidence>
<feature type="compositionally biased region" description="Acidic residues" evidence="5">
    <location>
        <begin position="155"/>
        <end position="164"/>
    </location>
</feature>
<feature type="compositionally biased region" description="Polar residues" evidence="5">
    <location>
        <begin position="838"/>
        <end position="847"/>
    </location>
</feature>
<feature type="compositionally biased region" description="Basic and acidic residues" evidence="5">
    <location>
        <begin position="518"/>
        <end position="528"/>
    </location>
</feature>
<feature type="compositionally biased region" description="Basic residues" evidence="5">
    <location>
        <begin position="780"/>
        <end position="791"/>
    </location>
</feature>
<feature type="compositionally biased region" description="Pro residues" evidence="5">
    <location>
        <begin position="68"/>
        <end position="77"/>
    </location>
</feature>
<feature type="compositionally biased region" description="Basic and acidic residues" evidence="5">
    <location>
        <begin position="239"/>
        <end position="249"/>
    </location>
</feature>
<feature type="region of interest" description="Disordered" evidence="5">
    <location>
        <begin position="471"/>
        <end position="699"/>
    </location>
</feature>
<dbReference type="OMA" id="KFTMSLK"/>
<protein>
    <submittedName>
        <fullName evidence="7">ALF transcription elongation factor 1</fullName>
    </submittedName>
</protein>
<dbReference type="EMBL" id="AHAT01012516">
    <property type="status" value="NOT_ANNOTATED_CDS"/>
    <property type="molecule type" value="Genomic_DNA"/>
</dbReference>
<dbReference type="AlphaFoldDB" id="W5M8V5"/>
<dbReference type="Pfam" id="PF18875">
    <property type="entry name" value="AF4_int"/>
    <property type="match status" value="1"/>
</dbReference>
<feature type="compositionally biased region" description="Low complexity" evidence="5">
    <location>
        <begin position="1027"/>
        <end position="1036"/>
    </location>
</feature>
<evidence type="ECO:0000256" key="3">
    <source>
        <dbReference type="ARBA" id="ARBA00022553"/>
    </source>
</evidence>
<feature type="compositionally biased region" description="Basic and acidic residues" evidence="5">
    <location>
        <begin position="618"/>
        <end position="631"/>
    </location>
</feature>
<feature type="compositionally biased region" description="Basic and acidic residues" evidence="5">
    <location>
        <begin position="729"/>
        <end position="743"/>
    </location>
</feature>
<dbReference type="InParanoid" id="W5M8V5"/>
<reference evidence="8" key="1">
    <citation type="submission" date="2011-12" db="EMBL/GenBank/DDBJ databases">
        <title>The Draft Genome of Lepisosteus oculatus.</title>
        <authorList>
            <consortium name="The Broad Institute Genome Assembly &amp; Analysis Group"/>
            <consortium name="Computational R&amp;D Group"/>
            <consortium name="and Sequencing Platform"/>
            <person name="Di Palma F."/>
            <person name="Alfoldi J."/>
            <person name="Johnson J."/>
            <person name="Berlin A."/>
            <person name="Gnerre S."/>
            <person name="Jaffe D."/>
            <person name="MacCallum I."/>
            <person name="Young S."/>
            <person name="Walker B.J."/>
            <person name="Lander E.S."/>
            <person name="Lindblad-Toh K."/>
        </authorList>
    </citation>
    <scope>NUCLEOTIDE SEQUENCE [LARGE SCALE GENOMIC DNA]</scope>
</reference>
<sequence length="1150" mass="122928">QTNKGDELSSRIQSMLGNYEEVTELIDNHAHQDFIGIPKSTASTPAKEKPGRPLHTDKTQPPSHHPPRPGVPPPHPSPGSSCSSQQSRQPPLPEHSQKPPGSGSSSLRLGQAPDCHQRGGDAWSDLDDGADLPALLPALSPPAEPLSPLHSSEPSDGEPLDAEDEGRPEPRGQGEGGPAETARKDIPSAAANDAAAAVPLPSQTFPPPLPSKTSLAMPQKPTAYVRPMDGQDQAPSESPDLKPSPDDFHGQSYGNFSDLKMAAKAKLSSLKIPSQPAEDQTLSNEAHCVEEILREMTHSWPPPLTAIHTPSTSEPSKFPFPGKESQHVNSGFVGQIQQQYSTFSLNPSYAGTLCSTNYELWLLLDIKQPADTERTPEGSGSSCGPPAHLSPSPPCRAPETSGVVLTHSSGGESASSSESESTSGSESESESSSSDGEEAPQPPRSSPPAPENEKSSVNKWQLDYWLVKVNQQNSHADSQGDLVPSTSPETKQHGGEEGSPAEGFKPKDSCPPSELSDGEAKGTQEASDHPPPSRKSPACIGAASQKQPAGGKQPRKPAKVLLPEGSRKEESGRLSPRRKDPPFTEKPKVKTKNRRDGSGAQPEETHKSARRAASSGKNCREPASKRTHCEGVGEGEGAARAPSPKCESRHPSLSVRTSACLAAPEPKGGAKRGKAPPPPPPPAEAGGKEAAPRAIAEPPRTLVVKIELRLLSRIPQPAGQPGKAARKNRGVDRKRQEPGKEEMVATPKVPKKRPAEPDGKSLERKKPKLDKELKPSSSHRSSHTVSNRRRTVSPYLQATTLQMRLPKCGAGKEKRKAKAPVPLAQEPSRGAGRKRQNSESGTASNAKDTGPASTKHKRTTGERAEHPKSGKKATQSSCPPFPVPSLPTGTSKPSRPLLKFDDKQYPVEHYMKEAKTLKHKADSMADKTEKAFNYLDAAVSFIESGIAMETDPQTPKSPYTMFSETLDLIRFILKLKNFVDPSALAREKDFAVLCMRCQSLLQMAMFRYKREAALKYSRTLTEHFRSSSRSAQAPSPCVGKATGTASPMSPMPSPASSSSSGPGSNHSTGTGAATTVAIPQVIQQVASSYVSITALFLSAHEIWEQAEALGHRSRGLLEELNSAMGPLSLTSSIRDLVRHTRQGLQWLRLS</sequence>
<dbReference type="eggNOG" id="ENOG502QVDA">
    <property type="taxonomic scope" value="Eukaryota"/>
</dbReference>
<feature type="compositionally biased region" description="Low complexity" evidence="5">
    <location>
        <begin position="78"/>
        <end position="89"/>
    </location>
</feature>
<accession>W5M8V5</accession>
<dbReference type="PANTHER" id="PTHR10528">
    <property type="entry name" value="AF4/FMR2 FAMILY MEMBER"/>
    <property type="match status" value="1"/>
</dbReference>
<feature type="region of interest" description="Disordered" evidence="5">
    <location>
        <begin position="371"/>
        <end position="457"/>
    </location>
</feature>
<organism evidence="7 8">
    <name type="scientific">Lepisosteus oculatus</name>
    <name type="common">Spotted gar</name>
    <dbReference type="NCBI Taxonomy" id="7918"/>
    <lineage>
        <taxon>Eukaryota</taxon>
        <taxon>Metazoa</taxon>
        <taxon>Chordata</taxon>
        <taxon>Craniata</taxon>
        <taxon>Vertebrata</taxon>
        <taxon>Euteleostomi</taxon>
        <taxon>Actinopterygii</taxon>
        <taxon>Neopterygii</taxon>
        <taxon>Holostei</taxon>
        <taxon>Semionotiformes</taxon>
        <taxon>Lepisosteidae</taxon>
        <taxon>Lepisosteus</taxon>
    </lineage>
</organism>
<feature type="domain" description="AF4/FMR2 C-terminal homology" evidence="6">
    <location>
        <begin position="890"/>
        <end position="1149"/>
    </location>
</feature>
<comment type="similarity">
    <text evidence="2">Belongs to the AF4 family.</text>
</comment>
<dbReference type="GO" id="GO:0010468">
    <property type="term" value="P:regulation of gene expression"/>
    <property type="evidence" value="ECO:0000318"/>
    <property type="project" value="GO_Central"/>
</dbReference>
<feature type="compositionally biased region" description="Basic and acidic residues" evidence="5">
    <location>
        <begin position="859"/>
        <end position="868"/>
    </location>
</feature>
<dbReference type="Pfam" id="PF18876">
    <property type="entry name" value="AFF4_CHD"/>
    <property type="match status" value="1"/>
</dbReference>
<dbReference type="InterPro" id="IPR043639">
    <property type="entry name" value="AF4_int"/>
</dbReference>
<evidence type="ECO:0000256" key="1">
    <source>
        <dbReference type="ARBA" id="ARBA00004123"/>
    </source>
</evidence>
<dbReference type="GO" id="GO:0032783">
    <property type="term" value="C:super elongation complex"/>
    <property type="evidence" value="ECO:0000318"/>
    <property type="project" value="GO_Central"/>
</dbReference>
<dbReference type="Gene3D" id="6.10.250.2670">
    <property type="match status" value="1"/>
</dbReference>
<evidence type="ECO:0000256" key="5">
    <source>
        <dbReference type="SAM" id="MobiDB-lite"/>
    </source>
</evidence>
<name>W5M8V5_LEPOC</name>
<evidence type="ECO:0000313" key="8">
    <source>
        <dbReference type="Proteomes" id="UP000018468"/>
    </source>
</evidence>
<reference evidence="7" key="3">
    <citation type="submission" date="2025-09" db="UniProtKB">
        <authorList>
            <consortium name="Ensembl"/>
        </authorList>
    </citation>
    <scope>IDENTIFICATION</scope>
</reference>
<evidence type="ECO:0000313" key="7">
    <source>
        <dbReference type="Ensembl" id="ENSLOCP00000004814.1"/>
    </source>
</evidence>
<dbReference type="InterPro" id="IPR007797">
    <property type="entry name" value="AF4/FMR2"/>
</dbReference>
<feature type="compositionally biased region" description="Pro residues" evidence="5">
    <location>
        <begin position="440"/>
        <end position="450"/>
    </location>
</feature>
<dbReference type="EMBL" id="AHAT01012517">
    <property type="status" value="NOT_ANNOTATED_CDS"/>
    <property type="molecule type" value="Genomic_DNA"/>
</dbReference>
<dbReference type="STRING" id="7918.ENSLOCP00000004814"/>
<keyword evidence="8" id="KW-1185">Reference proteome</keyword>
<feature type="compositionally biased region" description="Low complexity" evidence="5">
    <location>
        <begin position="189"/>
        <end position="203"/>
    </location>
</feature>
<feature type="region of interest" description="Disordered" evidence="5">
    <location>
        <begin position="711"/>
        <end position="898"/>
    </location>
</feature>
<dbReference type="Ensembl" id="ENSLOCT00000004822.1">
    <property type="protein sequence ID" value="ENSLOCP00000004814.1"/>
    <property type="gene ID" value="ENSLOCG00000004025.1"/>
</dbReference>
<evidence type="ECO:0000259" key="6">
    <source>
        <dbReference type="Pfam" id="PF18876"/>
    </source>
</evidence>
<dbReference type="InterPro" id="IPR043640">
    <property type="entry name" value="AF4/FMR2_CHD"/>
</dbReference>
<dbReference type="Bgee" id="ENSLOCG00000004025">
    <property type="expression patterns" value="Expressed in zone of skin and 10 other cell types or tissues"/>
</dbReference>
<dbReference type="PANTHER" id="PTHR10528:SF6">
    <property type="entry name" value="AF4_FMR2 FAMILY MEMBER 1"/>
    <property type="match status" value="1"/>
</dbReference>
<proteinExistence type="inferred from homology"/>
<feature type="compositionally biased region" description="Basic and acidic residues" evidence="5">
    <location>
        <begin position="46"/>
        <end position="58"/>
    </location>
</feature>
<feature type="compositionally biased region" description="Low complexity" evidence="5">
    <location>
        <begin position="1054"/>
        <end position="1064"/>
    </location>
</feature>